<evidence type="ECO:0000256" key="1">
    <source>
        <dbReference type="ARBA" id="ARBA00023015"/>
    </source>
</evidence>
<accession>A0A7C8LEU7</accession>
<organism evidence="5 6">
    <name type="scientific">Defluviitalea raffinosedens</name>
    <dbReference type="NCBI Taxonomy" id="1450156"/>
    <lineage>
        <taxon>Bacteria</taxon>
        <taxon>Bacillati</taxon>
        <taxon>Bacillota</taxon>
        <taxon>Clostridia</taxon>
        <taxon>Lachnospirales</taxon>
        <taxon>Defluviitaleaceae</taxon>
        <taxon>Defluviitalea</taxon>
    </lineage>
</organism>
<dbReference type="GO" id="GO:0003700">
    <property type="term" value="F:DNA-binding transcription factor activity"/>
    <property type="evidence" value="ECO:0007669"/>
    <property type="project" value="InterPro"/>
</dbReference>
<sequence>MSMQLFLRRRIMEHSRLIGKYISIIYRQGQCYINKRLEPYGIGSGQFIFLNILYHKDGIRQEDMAEFLDIDKGTTARAIKRLEEEGYVYRKTDSEDHRAQLIFLTQKAKDIEDDIKNILKSWTEILLSDFSMEDCKKAEELMEAMTNNIHRYYEREERFNGRQTRAIKK</sequence>
<name>A0A7C8LEU7_9FIRM</name>
<dbReference type="SMART" id="SM00347">
    <property type="entry name" value="HTH_MARR"/>
    <property type="match status" value="1"/>
</dbReference>
<dbReference type="EMBL" id="WSLF01000005">
    <property type="protein sequence ID" value="KAE9634536.1"/>
    <property type="molecule type" value="Genomic_DNA"/>
</dbReference>
<dbReference type="InterPro" id="IPR036388">
    <property type="entry name" value="WH-like_DNA-bd_sf"/>
</dbReference>
<dbReference type="InterPro" id="IPR000835">
    <property type="entry name" value="HTH_MarR-typ"/>
</dbReference>
<dbReference type="PRINTS" id="PR00598">
    <property type="entry name" value="HTHMARR"/>
</dbReference>
<dbReference type="Pfam" id="PF01047">
    <property type="entry name" value="MarR"/>
    <property type="match status" value="1"/>
</dbReference>
<comment type="caution">
    <text evidence="5">The sequence shown here is derived from an EMBL/GenBank/DDBJ whole genome shotgun (WGS) entry which is preliminary data.</text>
</comment>
<evidence type="ECO:0000256" key="2">
    <source>
        <dbReference type="ARBA" id="ARBA00023125"/>
    </source>
</evidence>
<keyword evidence="6" id="KW-1185">Reference proteome</keyword>
<reference evidence="5 6" key="1">
    <citation type="submission" date="2019-12" db="EMBL/GenBank/DDBJ databases">
        <title>Defluviitalea raffinosedens, isolated from a biogas fermenter, genome sequencing and characterization.</title>
        <authorList>
            <person name="Rettenmaier R."/>
            <person name="Schneider M."/>
            <person name="Neuhaus K."/>
            <person name="Liebl W."/>
            <person name="Zverlov V."/>
        </authorList>
    </citation>
    <scope>NUCLEOTIDE SEQUENCE [LARGE SCALE GENOMIC DNA]</scope>
    <source>
        <strain evidence="5 6">249c-K6</strain>
    </source>
</reference>
<dbReference type="SUPFAM" id="SSF46785">
    <property type="entry name" value="Winged helix' DNA-binding domain"/>
    <property type="match status" value="1"/>
</dbReference>
<dbReference type="PANTHER" id="PTHR42756">
    <property type="entry name" value="TRANSCRIPTIONAL REGULATOR, MARR"/>
    <property type="match status" value="1"/>
</dbReference>
<keyword evidence="2" id="KW-0238">DNA-binding</keyword>
<evidence type="ECO:0000313" key="6">
    <source>
        <dbReference type="Proteomes" id="UP000483018"/>
    </source>
</evidence>
<feature type="domain" description="HTH marR-type" evidence="4">
    <location>
        <begin position="4"/>
        <end position="147"/>
    </location>
</feature>
<dbReference type="InterPro" id="IPR036390">
    <property type="entry name" value="WH_DNA-bd_sf"/>
</dbReference>
<dbReference type="Proteomes" id="UP000483018">
    <property type="component" value="Unassembled WGS sequence"/>
</dbReference>
<protein>
    <submittedName>
        <fullName evidence="5">MarR family transcriptional regulator</fullName>
    </submittedName>
</protein>
<evidence type="ECO:0000259" key="4">
    <source>
        <dbReference type="PROSITE" id="PS50995"/>
    </source>
</evidence>
<keyword evidence="3" id="KW-0804">Transcription</keyword>
<proteinExistence type="predicted"/>
<dbReference type="PROSITE" id="PS50995">
    <property type="entry name" value="HTH_MARR_2"/>
    <property type="match status" value="1"/>
</dbReference>
<evidence type="ECO:0000256" key="3">
    <source>
        <dbReference type="ARBA" id="ARBA00023163"/>
    </source>
</evidence>
<evidence type="ECO:0000313" key="5">
    <source>
        <dbReference type="EMBL" id="KAE9634536.1"/>
    </source>
</evidence>
<dbReference type="Gene3D" id="1.10.10.10">
    <property type="entry name" value="Winged helix-like DNA-binding domain superfamily/Winged helix DNA-binding domain"/>
    <property type="match status" value="1"/>
</dbReference>
<dbReference type="AlphaFoldDB" id="A0A7C8LEU7"/>
<keyword evidence="1" id="KW-0805">Transcription regulation</keyword>
<gene>
    <name evidence="5" type="ORF">GND95_07665</name>
</gene>
<dbReference type="GO" id="GO:0003677">
    <property type="term" value="F:DNA binding"/>
    <property type="evidence" value="ECO:0007669"/>
    <property type="project" value="UniProtKB-KW"/>
</dbReference>
<dbReference type="PANTHER" id="PTHR42756:SF2">
    <property type="entry name" value="MARR FAMILY REGULATORY PROTEIN"/>
    <property type="match status" value="1"/>
</dbReference>